<dbReference type="PANTHER" id="PTHR23513">
    <property type="entry name" value="INTEGRAL MEMBRANE EFFLUX PROTEIN-RELATED"/>
    <property type="match status" value="1"/>
</dbReference>
<dbReference type="GO" id="GO:0005886">
    <property type="term" value="C:plasma membrane"/>
    <property type="evidence" value="ECO:0007669"/>
    <property type="project" value="UniProtKB-SubCell"/>
</dbReference>
<feature type="transmembrane region" description="Helical" evidence="7">
    <location>
        <begin position="43"/>
        <end position="64"/>
    </location>
</feature>
<evidence type="ECO:0000256" key="4">
    <source>
        <dbReference type="ARBA" id="ARBA00022989"/>
    </source>
</evidence>
<feature type="transmembrane region" description="Helical" evidence="7">
    <location>
        <begin position="166"/>
        <end position="186"/>
    </location>
</feature>
<dbReference type="EMBL" id="CP157483">
    <property type="protein sequence ID" value="XBO44871.1"/>
    <property type="molecule type" value="Genomic_DNA"/>
</dbReference>
<feature type="transmembrane region" description="Helical" evidence="7">
    <location>
        <begin position="71"/>
        <end position="93"/>
    </location>
</feature>
<feature type="transmembrane region" description="Helical" evidence="7">
    <location>
        <begin position="282"/>
        <end position="301"/>
    </location>
</feature>
<sequence length="410" mass="39886">MEGRRLPVFVVAAVLVRSMDAGATVAMVLLCSATHLPSPLRTAGVLGAALTAPHALGFLVAPVLDRARDPRLVVAGAAVAFAVLLGTAGVLLGRVALPVVVLLVLAAGTTGPLLTGGLSSILTQGPAGVPTRRLQAVDAVTYGVSGAVAPLLVAFAASLLLPMGGLLALSLAGASGGLGVLGLPAARGRAAAPGPPGHDVVGVRAGLAAVWQHRALRRVALLTWLAAAGVAAAVLAGIGLGEARGAGRGGWVAGAFGIGNLAGALVLSVLPPSVRPERGMVVLTGLLVPALLFAVASGGAIPALLAAYAVLGLVVAPQTMLSLAARGEYAPAAARSSVFVTVAGTKVACSSAGTAVAGTVVGMGADRLLVGAAGVVAVGVPLVCGVSRSPSRGRPAAARRGRRSARRLLG</sequence>
<feature type="transmembrane region" description="Helical" evidence="7">
    <location>
        <begin position="139"/>
        <end position="160"/>
    </location>
</feature>
<evidence type="ECO:0000256" key="5">
    <source>
        <dbReference type="ARBA" id="ARBA00023136"/>
    </source>
</evidence>
<evidence type="ECO:0000256" key="7">
    <source>
        <dbReference type="SAM" id="Phobius"/>
    </source>
</evidence>
<dbReference type="SUPFAM" id="SSF103473">
    <property type="entry name" value="MFS general substrate transporter"/>
    <property type="match status" value="1"/>
</dbReference>
<dbReference type="InterPro" id="IPR036259">
    <property type="entry name" value="MFS_trans_sf"/>
</dbReference>
<evidence type="ECO:0000256" key="1">
    <source>
        <dbReference type="ARBA" id="ARBA00004651"/>
    </source>
</evidence>
<feature type="region of interest" description="Disordered" evidence="6">
    <location>
        <begin position="389"/>
        <end position="410"/>
    </location>
</feature>
<feature type="transmembrane region" description="Helical" evidence="7">
    <location>
        <begin position="307"/>
        <end position="325"/>
    </location>
</feature>
<feature type="transmembrane region" description="Helical" evidence="7">
    <location>
        <begin position="219"/>
        <end position="239"/>
    </location>
</feature>
<proteinExistence type="predicted"/>
<evidence type="ECO:0000256" key="2">
    <source>
        <dbReference type="ARBA" id="ARBA00022475"/>
    </source>
</evidence>
<evidence type="ECO:0000313" key="8">
    <source>
        <dbReference type="EMBL" id="XBO44871.1"/>
    </source>
</evidence>
<dbReference type="PANTHER" id="PTHR23513:SF11">
    <property type="entry name" value="STAPHYLOFERRIN A TRANSPORTER"/>
    <property type="match status" value="1"/>
</dbReference>
<evidence type="ECO:0000256" key="6">
    <source>
        <dbReference type="SAM" id="MobiDB-lite"/>
    </source>
</evidence>
<dbReference type="AlphaFoldDB" id="A0AAU7JXH1"/>
<feature type="compositionally biased region" description="Basic residues" evidence="6">
    <location>
        <begin position="397"/>
        <end position="410"/>
    </location>
</feature>
<keyword evidence="3 7" id="KW-0812">Transmembrane</keyword>
<dbReference type="RefSeq" id="WP_406832356.1">
    <property type="nucleotide sequence ID" value="NZ_CP157483.1"/>
</dbReference>
<keyword evidence="2" id="KW-1003">Cell membrane</keyword>
<feature type="transmembrane region" description="Helical" evidence="7">
    <location>
        <begin position="337"/>
        <end position="362"/>
    </location>
</feature>
<comment type="subcellular location">
    <subcellularLocation>
        <location evidence="1">Cell membrane</location>
        <topology evidence="1">Multi-pass membrane protein</topology>
    </subcellularLocation>
</comment>
<feature type="transmembrane region" description="Helical" evidence="7">
    <location>
        <begin position="251"/>
        <end position="270"/>
    </location>
</feature>
<feature type="transmembrane region" description="Helical" evidence="7">
    <location>
        <begin position="368"/>
        <end position="386"/>
    </location>
</feature>
<protein>
    <recommendedName>
        <fullName evidence="9">MFS transporter</fullName>
    </recommendedName>
</protein>
<organism evidence="8">
    <name type="scientific">Pedococcus sp. KACC 23699</name>
    <dbReference type="NCBI Taxonomy" id="3149228"/>
    <lineage>
        <taxon>Bacteria</taxon>
        <taxon>Bacillati</taxon>
        <taxon>Actinomycetota</taxon>
        <taxon>Actinomycetes</taxon>
        <taxon>Micrococcales</taxon>
        <taxon>Intrasporangiaceae</taxon>
        <taxon>Pedococcus</taxon>
    </lineage>
</organism>
<accession>A0AAU7JXH1</accession>
<keyword evidence="5 7" id="KW-0472">Membrane</keyword>
<name>A0AAU7JXH1_9MICO</name>
<reference evidence="8" key="1">
    <citation type="submission" date="2024-05" db="EMBL/GenBank/DDBJ databases">
        <authorList>
            <person name="Kim S."/>
            <person name="Heo J."/>
            <person name="Choi H."/>
            <person name="Choi Y."/>
            <person name="Kwon S.-W."/>
            <person name="Kim Y."/>
        </authorList>
    </citation>
    <scope>NUCLEOTIDE SEQUENCE</scope>
    <source>
        <strain evidence="8">KACC 23699</strain>
    </source>
</reference>
<keyword evidence="4 7" id="KW-1133">Transmembrane helix</keyword>
<gene>
    <name evidence="8" type="ORF">ABEG17_05895</name>
</gene>
<feature type="transmembrane region" description="Helical" evidence="7">
    <location>
        <begin position="99"/>
        <end position="118"/>
    </location>
</feature>
<evidence type="ECO:0000256" key="3">
    <source>
        <dbReference type="ARBA" id="ARBA00022692"/>
    </source>
</evidence>
<evidence type="ECO:0008006" key="9">
    <source>
        <dbReference type="Google" id="ProtNLM"/>
    </source>
</evidence>